<organism evidence="1 2">
    <name type="scientific">Paenibacillus aquistagni</name>
    <dbReference type="NCBI Taxonomy" id="1852522"/>
    <lineage>
        <taxon>Bacteria</taxon>
        <taxon>Bacillati</taxon>
        <taxon>Bacillota</taxon>
        <taxon>Bacilli</taxon>
        <taxon>Bacillales</taxon>
        <taxon>Paenibacillaceae</taxon>
        <taxon>Paenibacillus</taxon>
    </lineage>
</organism>
<reference evidence="1 2" key="1">
    <citation type="submission" date="2017-04" db="EMBL/GenBank/DDBJ databases">
        <authorList>
            <person name="Afonso C.L."/>
            <person name="Miller P.J."/>
            <person name="Scott M.A."/>
            <person name="Spackman E."/>
            <person name="Goraichik I."/>
            <person name="Dimitrov K.M."/>
            <person name="Suarez D.L."/>
            <person name="Swayne D.E."/>
        </authorList>
    </citation>
    <scope>NUCLEOTIDE SEQUENCE [LARGE SCALE GENOMIC DNA]</scope>
    <source>
        <strain evidence="1 2">11</strain>
    </source>
</reference>
<dbReference type="AlphaFoldDB" id="A0A1X7JXS9"/>
<dbReference type="OrthoDB" id="175771at2"/>
<proteinExistence type="predicted"/>
<dbReference type="RefSeq" id="WP_085494088.1">
    <property type="nucleotide sequence ID" value="NZ_FXAZ01000002.1"/>
</dbReference>
<dbReference type="Proteomes" id="UP000193834">
    <property type="component" value="Unassembled WGS sequence"/>
</dbReference>
<name>A0A1X7JXS9_9BACL</name>
<dbReference type="Pfam" id="PF14286">
    <property type="entry name" value="DHHW"/>
    <property type="match status" value="1"/>
</dbReference>
<sequence length="381" mass="44510">MTKTRARLLVICFVGFISVLGLWSAIKPDRTMSEFENRVLASFPSFTLEKLWTGKYTEQLEDYVVDQFVNRDMWVGVKSDLERLSGKAENNNVFFGKQDYLFERFEAPMDMLDKNMNQILRFAERQQAHFDSISLLMVPNAQSIYPEYLPPHAIATDQAQPPLMAFITKQLGGTVNIVSLLQMLTEHKNEQQLYFRTDHHWTMRGAYYGYTAFAESIGISPVPLEGMQQHLLSEAFYGTYYTKANQRSTKPDRLELLDPSLPKYEVCIKGSKGCSPSFYHMEALQERDQYKVFFNGNFPIVNIRVDHQDKEKQRSIIVFKDSYANAFIPYLAQHYTHIQMIDLRYFRFQLDRYLAEHPADDILMLYSVTTMAKDDIFKWLN</sequence>
<gene>
    <name evidence="1" type="ORF">SAMN06295960_1840</name>
</gene>
<evidence type="ECO:0000313" key="1">
    <source>
        <dbReference type="EMBL" id="SMG33329.1"/>
    </source>
</evidence>
<evidence type="ECO:0000313" key="2">
    <source>
        <dbReference type="Proteomes" id="UP000193834"/>
    </source>
</evidence>
<dbReference type="STRING" id="1852522.SAMN06295960_1840"/>
<accession>A0A1X7JXS9</accession>
<keyword evidence="2" id="KW-1185">Reference proteome</keyword>
<dbReference type="EMBL" id="FXAZ01000002">
    <property type="protein sequence ID" value="SMG33329.1"/>
    <property type="molecule type" value="Genomic_DNA"/>
</dbReference>
<dbReference type="InterPro" id="IPR025945">
    <property type="entry name" value="DHHW"/>
</dbReference>
<protein>
    <submittedName>
        <fullName evidence="1">DHHW protein</fullName>
    </submittedName>
</protein>